<dbReference type="GO" id="GO:0006508">
    <property type="term" value="P:proteolysis"/>
    <property type="evidence" value="ECO:0007669"/>
    <property type="project" value="UniProtKB-KW"/>
</dbReference>
<keyword evidence="1" id="KW-1133">Transmembrane helix</keyword>
<keyword evidence="1" id="KW-0472">Membrane</keyword>
<proteinExistence type="predicted"/>
<accession>A0ABV8AMY9</accession>
<protein>
    <submittedName>
        <fullName evidence="3">Clp protease ClpB</fullName>
    </submittedName>
</protein>
<dbReference type="GO" id="GO:0008233">
    <property type="term" value="F:peptidase activity"/>
    <property type="evidence" value="ECO:0007669"/>
    <property type="project" value="UniProtKB-KW"/>
</dbReference>
<evidence type="ECO:0000256" key="1">
    <source>
        <dbReference type="SAM" id="Phobius"/>
    </source>
</evidence>
<organism evidence="3 4">
    <name type="scientific">Algoriphagus namhaensis</name>
    <dbReference type="NCBI Taxonomy" id="915353"/>
    <lineage>
        <taxon>Bacteria</taxon>
        <taxon>Pseudomonadati</taxon>
        <taxon>Bacteroidota</taxon>
        <taxon>Cytophagia</taxon>
        <taxon>Cytophagales</taxon>
        <taxon>Cyclobacteriaceae</taxon>
        <taxon>Algoriphagus</taxon>
    </lineage>
</organism>
<comment type="caution">
    <text evidence="3">The sequence shown here is derived from an EMBL/GenBank/DDBJ whole genome shotgun (WGS) entry which is preliminary data.</text>
</comment>
<evidence type="ECO:0000313" key="3">
    <source>
        <dbReference type="EMBL" id="MFC3879095.1"/>
    </source>
</evidence>
<sequence>MKRLSVLSLLFFGLQLAPSMGQAKLEKLISEREILINQWNDSEDQKSGIFGNRTKKDMIETNSWLQRIINKDNQIMEELELLSSIESAELGQEKEDYKSIAFRCEEQVQILKRVISEKELDIDAAKQEKRPLEWASLILFLTSLALGLWLYRVKKAT</sequence>
<gene>
    <name evidence="3" type="ORF">ACFOSV_02855</name>
</gene>
<keyword evidence="3" id="KW-0378">Hydrolase</keyword>
<keyword evidence="2" id="KW-0732">Signal</keyword>
<dbReference type="RefSeq" id="WP_377903195.1">
    <property type="nucleotide sequence ID" value="NZ_JBHRZS010000003.1"/>
</dbReference>
<evidence type="ECO:0000256" key="2">
    <source>
        <dbReference type="SAM" id="SignalP"/>
    </source>
</evidence>
<feature type="transmembrane region" description="Helical" evidence="1">
    <location>
        <begin position="134"/>
        <end position="151"/>
    </location>
</feature>
<keyword evidence="3" id="KW-0645">Protease</keyword>
<dbReference type="EMBL" id="JBHRZS010000003">
    <property type="protein sequence ID" value="MFC3879095.1"/>
    <property type="molecule type" value="Genomic_DNA"/>
</dbReference>
<dbReference type="Proteomes" id="UP001595805">
    <property type="component" value="Unassembled WGS sequence"/>
</dbReference>
<name>A0ABV8AMY9_9BACT</name>
<feature type="chain" id="PRO_5046752298" evidence="2">
    <location>
        <begin position="24"/>
        <end position="157"/>
    </location>
</feature>
<keyword evidence="1" id="KW-0812">Transmembrane</keyword>
<keyword evidence="4" id="KW-1185">Reference proteome</keyword>
<feature type="signal peptide" evidence="2">
    <location>
        <begin position="1"/>
        <end position="23"/>
    </location>
</feature>
<reference evidence="4" key="1">
    <citation type="journal article" date="2019" name="Int. J. Syst. Evol. Microbiol.">
        <title>The Global Catalogue of Microorganisms (GCM) 10K type strain sequencing project: providing services to taxonomists for standard genome sequencing and annotation.</title>
        <authorList>
            <consortium name="The Broad Institute Genomics Platform"/>
            <consortium name="The Broad Institute Genome Sequencing Center for Infectious Disease"/>
            <person name="Wu L."/>
            <person name="Ma J."/>
        </authorList>
    </citation>
    <scope>NUCLEOTIDE SEQUENCE [LARGE SCALE GENOMIC DNA]</scope>
    <source>
        <strain evidence="4">CCUG 60523</strain>
    </source>
</reference>
<evidence type="ECO:0000313" key="4">
    <source>
        <dbReference type="Proteomes" id="UP001595805"/>
    </source>
</evidence>